<proteinExistence type="predicted"/>
<dbReference type="GO" id="GO:0003824">
    <property type="term" value="F:catalytic activity"/>
    <property type="evidence" value="ECO:0007669"/>
    <property type="project" value="InterPro"/>
</dbReference>
<dbReference type="HOGENOM" id="CLU_584852_0_0_4"/>
<dbReference type="Proteomes" id="UP000031838">
    <property type="component" value="Chromosome 1"/>
</dbReference>
<sequence length="467" mass="50101">MQTAHDVRPPDAGAAGLGLDDLFDIEDALEADQITAEQSPSVLLAALRAVAPSVESVTPLAPSQRDLYLHACRDPDNLTYILAYALALRADVDVDAWRAALRVAERRAPTFRSRYVEIRQALLQIVDTQAIAPLEVIRVADAAAAASVIEAARSRPFELFDGAVRHLLLLGDGFATAVLVAHHIAIDTMSAALFFGEVFAAWAAAGAGGAGSTGAVVDERFTEWAGRAAATVDSAPAIAACRDAFAGTRALLPAALAGHETRNHVRLDTGSVRVLARWCAKNKLQLAAGLKYAAAQVLAERFSPAADFVLYDVISDRSLRHMTSIGCHYRMLPLVLTREMLAGTDPCSGAVSFQQYLRDETARLPVSMLAVSTLPGERGAPVFFNYFDYVGMAPLLELPDTEHPGTRPARFDVYDRIDDGETHLLFYREHDGFGITVRSRHPAMAGQAMAEAIAARVMTWAGGSVPA</sequence>
<reference evidence="3" key="1">
    <citation type="submission" date="2011-03" db="EMBL/GenBank/DDBJ databases">
        <authorList>
            <person name="Voget S."/>
            <person name="Streit W.R."/>
            <person name="Jaeger K.E."/>
            <person name="Daniel R."/>
        </authorList>
    </citation>
    <scope>NUCLEOTIDE SEQUENCE [LARGE SCALE GENOMIC DNA]</scope>
    <source>
        <strain evidence="3">PG1</strain>
    </source>
</reference>
<dbReference type="InterPro" id="IPR023213">
    <property type="entry name" value="CAT-like_dom_sf"/>
</dbReference>
<protein>
    <recommendedName>
        <fullName evidence="1">Condensation domain-containing protein</fullName>
    </recommendedName>
</protein>
<organism evidence="2 3">
    <name type="scientific">Burkholderia plantarii</name>
    <dbReference type="NCBI Taxonomy" id="41899"/>
    <lineage>
        <taxon>Bacteria</taxon>
        <taxon>Pseudomonadati</taxon>
        <taxon>Pseudomonadota</taxon>
        <taxon>Betaproteobacteria</taxon>
        <taxon>Burkholderiales</taxon>
        <taxon>Burkholderiaceae</taxon>
        <taxon>Burkholderia</taxon>
    </lineage>
</organism>
<gene>
    <name evidence="2" type="ORF">BGL_1c18990</name>
</gene>
<feature type="domain" description="Condensation" evidence="1">
    <location>
        <begin position="55"/>
        <end position="227"/>
    </location>
</feature>
<dbReference type="KEGG" id="bgp:BGL_1c18990"/>
<dbReference type="EMBL" id="CP002580">
    <property type="protein sequence ID" value="AJK46408.1"/>
    <property type="molecule type" value="Genomic_DNA"/>
</dbReference>
<evidence type="ECO:0000313" key="2">
    <source>
        <dbReference type="EMBL" id="AJK46408.1"/>
    </source>
</evidence>
<dbReference type="Gene3D" id="3.30.559.10">
    <property type="entry name" value="Chloramphenicol acetyltransferase-like domain"/>
    <property type="match status" value="1"/>
</dbReference>
<dbReference type="Gene3D" id="3.30.559.30">
    <property type="entry name" value="Nonribosomal peptide synthetase, condensation domain"/>
    <property type="match status" value="1"/>
</dbReference>
<accession>A0A0B6RSR9</accession>
<dbReference type="InterPro" id="IPR001242">
    <property type="entry name" value="Condensation_dom"/>
</dbReference>
<dbReference type="AlphaFoldDB" id="A0A0B6RSR9"/>
<evidence type="ECO:0000313" key="3">
    <source>
        <dbReference type="Proteomes" id="UP000031838"/>
    </source>
</evidence>
<name>A0A0B6RSR9_BURPL</name>
<dbReference type="Pfam" id="PF00668">
    <property type="entry name" value="Condensation"/>
    <property type="match status" value="1"/>
</dbReference>
<dbReference type="RefSeq" id="WP_042624917.1">
    <property type="nucleotide sequence ID" value="NZ_CP002580.1"/>
</dbReference>
<keyword evidence="3" id="KW-1185">Reference proteome</keyword>
<evidence type="ECO:0000259" key="1">
    <source>
        <dbReference type="Pfam" id="PF00668"/>
    </source>
</evidence>
<reference evidence="2 3" key="2">
    <citation type="journal article" date="2016" name="Appl. Microbiol. Biotechnol.">
        <title>Mutations improving production and secretion of extracellular lipase by Burkholderia glumae PG1.</title>
        <authorList>
            <person name="Knapp A."/>
            <person name="Voget S."/>
            <person name="Gao R."/>
            <person name="Zaburannyi N."/>
            <person name="Krysciak D."/>
            <person name="Breuer M."/>
            <person name="Hauer B."/>
            <person name="Streit W.R."/>
            <person name="Muller R."/>
            <person name="Daniel R."/>
            <person name="Jaeger K.E."/>
        </authorList>
    </citation>
    <scope>NUCLEOTIDE SEQUENCE [LARGE SCALE GENOMIC DNA]</scope>
    <source>
        <strain evidence="2 3">PG1</strain>
    </source>
</reference>
<dbReference type="SUPFAM" id="SSF52777">
    <property type="entry name" value="CoA-dependent acyltransferases"/>
    <property type="match status" value="2"/>
</dbReference>